<keyword evidence="3" id="KW-1185">Reference proteome</keyword>
<evidence type="ECO:0000313" key="2">
    <source>
        <dbReference type="EMBL" id="EME84238.1"/>
    </source>
</evidence>
<sequence>MVLIAFVRWTPSKCRSSFGSDEAARPVASREKRYLQPEIMQCYGHGPWKSRKRHAPAVINRPERLKKVKQGPNSYSIIPQAEEPLLDGAKSCYTCMYLVFASKVRLHHFIVQQVRVHTRSVNVPSRSCDESYVSLQGQTTCLLRLQYVNLKTWRAFNTWQSQPRSDPLNSEQATMRGDSSRCMPASARTEKAPVLLLHAMPCFTHARRNERCRESEATEVRKT</sequence>
<accession>M3B4D9</accession>
<dbReference type="KEGG" id="pfj:MYCFIDRAFT_173260"/>
<dbReference type="AlphaFoldDB" id="M3B4D9"/>
<evidence type="ECO:0000256" key="1">
    <source>
        <dbReference type="SAM" id="MobiDB-lite"/>
    </source>
</evidence>
<name>M3B4D9_PSEFD</name>
<dbReference type="VEuPathDB" id="FungiDB:MYCFIDRAFT_173260"/>
<dbReference type="HOGENOM" id="CLU_1240603_0_0_1"/>
<feature type="compositionally biased region" description="Polar residues" evidence="1">
    <location>
        <begin position="162"/>
        <end position="173"/>
    </location>
</feature>
<feature type="region of interest" description="Disordered" evidence="1">
    <location>
        <begin position="162"/>
        <end position="183"/>
    </location>
</feature>
<gene>
    <name evidence="2" type="ORF">MYCFIDRAFT_173260</name>
</gene>
<dbReference type="RefSeq" id="XP_007924862.1">
    <property type="nucleotide sequence ID" value="XM_007926671.1"/>
</dbReference>
<reference evidence="2 3" key="1">
    <citation type="journal article" date="2012" name="PLoS Pathog.">
        <title>Diverse lifestyles and strategies of plant pathogenesis encoded in the genomes of eighteen Dothideomycetes fungi.</title>
        <authorList>
            <person name="Ohm R.A."/>
            <person name="Feau N."/>
            <person name="Henrissat B."/>
            <person name="Schoch C.L."/>
            <person name="Horwitz B.A."/>
            <person name="Barry K.W."/>
            <person name="Condon B.J."/>
            <person name="Copeland A.C."/>
            <person name="Dhillon B."/>
            <person name="Glaser F."/>
            <person name="Hesse C.N."/>
            <person name="Kosti I."/>
            <person name="LaButti K."/>
            <person name="Lindquist E.A."/>
            <person name="Lucas S."/>
            <person name="Salamov A.A."/>
            <person name="Bradshaw R.E."/>
            <person name="Ciuffetti L."/>
            <person name="Hamelin R.C."/>
            <person name="Kema G.H.J."/>
            <person name="Lawrence C."/>
            <person name="Scott J.A."/>
            <person name="Spatafora J.W."/>
            <person name="Turgeon B.G."/>
            <person name="de Wit P.J.G.M."/>
            <person name="Zhong S."/>
            <person name="Goodwin S.B."/>
            <person name="Grigoriev I.V."/>
        </authorList>
    </citation>
    <scope>NUCLEOTIDE SEQUENCE [LARGE SCALE GENOMIC DNA]</scope>
    <source>
        <strain evidence="2 3">CIRAD86</strain>
    </source>
</reference>
<organism evidence="2 3">
    <name type="scientific">Pseudocercospora fijiensis (strain CIRAD86)</name>
    <name type="common">Black leaf streak disease fungus</name>
    <name type="synonym">Mycosphaerella fijiensis</name>
    <dbReference type="NCBI Taxonomy" id="383855"/>
    <lineage>
        <taxon>Eukaryota</taxon>
        <taxon>Fungi</taxon>
        <taxon>Dikarya</taxon>
        <taxon>Ascomycota</taxon>
        <taxon>Pezizomycotina</taxon>
        <taxon>Dothideomycetes</taxon>
        <taxon>Dothideomycetidae</taxon>
        <taxon>Mycosphaerellales</taxon>
        <taxon>Mycosphaerellaceae</taxon>
        <taxon>Pseudocercospora</taxon>
    </lineage>
</organism>
<dbReference type="EMBL" id="KB446557">
    <property type="protein sequence ID" value="EME84238.1"/>
    <property type="molecule type" value="Genomic_DNA"/>
</dbReference>
<proteinExistence type="predicted"/>
<dbReference type="GeneID" id="19332956"/>
<evidence type="ECO:0000313" key="3">
    <source>
        <dbReference type="Proteomes" id="UP000016932"/>
    </source>
</evidence>
<dbReference type="Proteomes" id="UP000016932">
    <property type="component" value="Unassembled WGS sequence"/>
</dbReference>
<protein>
    <submittedName>
        <fullName evidence="2">Uncharacterized protein</fullName>
    </submittedName>
</protein>